<dbReference type="AlphaFoldDB" id="A0A2P2QC94"/>
<sequence length="34" mass="3982">MIYFIGRLRVVESSENKQKQNVVSVNDAEYSKYS</sequence>
<proteinExistence type="predicted"/>
<name>A0A2P2QC94_RHIMU</name>
<organism evidence="1">
    <name type="scientific">Rhizophora mucronata</name>
    <name type="common">Asiatic mangrove</name>
    <dbReference type="NCBI Taxonomy" id="61149"/>
    <lineage>
        <taxon>Eukaryota</taxon>
        <taxon>Viridiplantae</taxon>
        <taxon>Streptophyta</taxon>
        <taxon>Embryophyta</taxon>
        <taxon>Tracheophyta</taxon>
        <taxon>Spermatophyta</taxon>
        <taxon>Magnoliopsida</taxon>
        <taxon>eudicotyledons</taxon>
        <taxon>Gunneridae</taxon>
        <taxon>Pentapetalae</taxon>
        <taxon>rosids</taxon>
        <taxon>fabids</taxon>
        <taxon>Malpighiales</taxon>
        <taxon>Rhizophoraceae</taxon>
        <taxon>Rhizophora</taxon>
    </lineage>
</organism>
<accession>A0A2P2QC94</accession>
<dbReference type="EMBL" id="GGEC01084060">
    <property type="protein sequence ID" value="MBX64544.1"/>
    <property type="molecule type" value="Transcribed_RNA"/>
</dbReference>
<reference evidence="1" key="1">
    <citation type="submission" date="2018-02" db="EMBL/GenBank/DDBJ databases">
        <title>Rhizophora mucronata_Transcriptome.</title>
        <authorList>
            <person name="Meera S.P."/>
            <person name="Sreeshan A."/>
            <person name="Augustine A."/>
        </authorList>
    </citation>
    <scope>NUCLEOTIDE SEQUENCE</scope>
    <source>
        <tissue evidence="1">Leaf</tissue>
    </source>
</reference>
<evidence type="ECO:0000313" key="1">
    <source>
        <dbReference type="EMBL" id="MBX64544.1"/>
    </source>
</evidence>
<protein>
    <submittedName>
        <fullName evidence="1">Uncharacterized protein</fullName>
    </submittedName>
</protein>